<dbReference type="KEGG" id="pcz:PCL1606_22170"/>
<dbReference type="NCBIfam" id="NF006058">
    <property type="entry name" value="PRK08206.1"/>
    <property type="match status" value="1"/>
</dbReference>
<protein>
    <submittedName>
        <fullName evidence="4">Diaminopropionate ammonia-lyase</fullName>
    </submittedName>
</protein>
<dbReference type="PANTHER" id="PTHR42937">
    <property type="match status" value="1"/>
</dbReference>
<dbReference type="Proteomes" id="UP000032748">
    <property type="component" value="Chromosome"/>
</dbReference>
<feature type="domain" description="Tryptophan synthase beta chain-like PALP" evidence="3">
    <location>
        <begin position="42"/>
        <end position="374"/>
    </location>
</feature>
<evidence type="ECO:0000256" key="1">
    <source>
        <dbReference type="ARBA" id="ARBA00001933"/>
    </source>
</evidence>
<dbReference type="SUPFAM" id="SSF53686">
    <property type="entry name" value="Tryptophan synthase beta subunit-like PLP-dependent enzymes"/>
    <property type="match status" value="1"/>
</dbReference>
<evidence type="ECO:0000313" key="4">
    <source>
        <dbReference type="EMBL" id="AKA23670.1"/>
    </source>
</evidence>
<dbReference type="GO" id="GO:0016829">
    <property type="term" value="F:lyase activity"/>
    <property type="evidence" value="ECO:0007669"/>
    <property type="project" value="UniProtKB-KW"/>
</dbReference>
<reference evidence="4 5" key="1">
    <citation type="journal article" date="2015" name="Mol. Plant Microbe Interact.">
        <title>Comparative Genomic Analysis of Pseudomonas chlororaphis PCL1606 Reveals New Insight into Antifungal Compounds Involved in Biocontrol.</title>
        <authorList>
            <person name="Calderon C.E."/>
            <person name="Ramos C."/>
            <person name="de Vicente A."/>
            <person name="Cazorla F.M."/>
        </authorList>
    </citation>
    <scope>NUCLEOTIDE SEQUENCE [LARGE SCALE GENOMIC DNA]</scope>
    <source>
        <strain evidence="4 5">PCL1606</strain>
    </source>
</reference>
<dbReference type="PANTHER" id="PTHR42937:SF1">
    <property type="entry name" value="DIAMINOPROPIONATE AMMONIA-LYASE"/>
    <property type="match status" value="1"/>
</dbReference>
<dbReference type="AlphaFoldDB" id="A0A0D5XY00"/>
<dbReference type="Gene3D" id="3.40.50.1100">
    <property type="match status" value="2"/>
</dbReference>
<gene>
    <name evidence="4" type="ORF">PCL1606_22170</name>
</gene>
<comment type="cofactor">
    <cofactor evidence="1">
        <name>pyridoxal 5'-phosphate</name>
        <dbReference type="ChEBI" id="CHEBI:597326"/>
    </cofactor>
</comment>
<accession>A0A0D5XY00</accession>
<evidence type="ECO:0000259" key="3">
    <source>
        <dbReference type="Pfam" id="PF00291"/>
    </source>
</evidence>
<sequence length="412" mass="44034">MPYANPHAVRTPYPEALRHWLNIERATQSRDWLAHWSLLNPLPTPLYPLPDLARQLGVAELWIKDESQRSVLGSFKALGAPIALVRQILERWPDQGLSAPGLFSGEYRPLLKDFTVISATDGNHGRALAAAAQSIGCRCVIVLHAQVSLERELAIAAYGAHIVRIRGHYDQSVAEAARLAADYGWQVIADTSYAGYEQIPCDVMQGYGALVAEVLEQSASQPQAPAFSHVLLQGGVGGLAASVASYLWQFHGCARPRLLVVEPEQADCLYQSARAGRAAQASGTVDSLMAGLACGATSPLAWRFLQPSIDCFVTIPDALVAGAMRQLAGGSARDIPLVAGESGAAGLAGLGLMCKDIARRNVARLDAHSRVLLINTEGATSPAVYQQLVGETADSVLQRQQQWRPAPGEPGS</sequence>
<dbReference type="InterPro" id="IPR001926">
    <property type="entry name" value="TrpB-like_PALP"/>
</dbReference>
<keyword evidence="2" id="KW-0663">Pyridoxal phosphate</keyword>
<dbReference type="Pfam" id="PF00291">
    <property type="entry name" value="PALP"/>
    <property type="match status" value="1"/>
</dbReference>
<dbReference type="OrthoDB" id="34584at2"/>
<proteinExistence type="predicted"/>
<dbReference type="RefSeq" id="WP_045882230.1">
    <property type="nucleotide sequence ID" value="NZ_CP011110.1"/>
</dbReference>
<dbReference type="InterPro" id="IPR036052">
    <property type="entry name" value="TrpB-like_PALP_sf"/>
</dbReference>
<organism evidence="4 5">
    <name type="scientific">Pseudomonas chlororaphis</name>
    <dbReference type="NCBI Taxonomy" id="587753"/>
    <lineage>
        <taxon>Bacteria</taxon>
        <taxon>Pseudomonadati</taxon>
        <taxon>Pseudomonadota</taxon>
        <taxon>Gammaproteobacteria</taxon>
        <taxon>Pseudomonadales</taxon>
        <taxon>Pseudomonadaceae</taxon>
        <taxon>Pseudomonas</taxon>
    </lineage>
</organism>
<evidence type="ECO:0000313" key="5">
    <source>
        <dbReference type="Proteomes" id="UP000032748"/>
    </source>
</evidence>
<dbReference type="EMBL" id="CP011110">
    <property type="protein sequence ID" value="AKA23670.1"/>
    <property type="molecule type" value="Genomic_DNA"/>
</dbReference>
<name>A0A0D5XY00_9PSED</name>
<dbReference type="PATRIC" id="fig|587753.10.peg.2214"/>
<evidence type="ECO:0000256" key="2">
    <source>
        <dbReference type="ARBA" id="ARBA00022898"/>
    </source>
</evidence>
<keyword evidence="4" id="KW-0456">Lyase</keyword>